<dbReference type="GO" id="GO:0017101">
    <property type="term" value="C:aminoacyl-tRNA synthetase multienzyme complex"/>
    <property type="evidence" value="ECO:0007669"/>
    <property type="project" value="TreeGrafter"/>
</dbReference>
<evidence type="ECO:0000259" key="8">
    <source>
        <dbReference type="PROSITE" id="PS50862"/>
    </source>
</evidence>
<evidence type="ECO:0000313" key="10">
    <source>
        <dbReference type="Proteomes" id="UP000257017"/>
    </source>
</evidence>
<comment type="subcellular location">
    <subcellularLocation>
        <location evidence="7">Cytoplasm</location>
    </subcellularLocation>
</comment>
<evidence type="ECO:0000256" key="7">
    <source>
        <dbReference type="HAMAP-Rule" id="MF_01571"/>
    </source>
</evidence>
<reference evidence="9 10" key="1">
    <citation type="submission" date="2018-03" db="EMBL/GenBank/DDBJ databases">
        <title>A parallel universe: an anciently diverged bacterial symbiosis in a Hawaiian planthopper (Hemiptera: Cixiidae) reveals rearranged nutritional responsibilities.</title>
        <authorList>
            <person name="Bennett G."/>
            <person name="Mao M."/>
        </authorList>
    </citation>
    <scope>NUCLEOTIDE SEQUENCE [LARGE SCALE GENOMIC DNA]</scope>
    <source>
        <strain evidence="9 10">OLIH</strain>
    </source>
</reference>
<sequence>MFFYNMNFSCNKYLSYKWFNDLICKSNLAESSKIRGCLIFQPYGLEIWNKIKNKLNYLLKKTGHENYYFPLLISITDLNKEYNHIKGFSKECAIVTHRRLNIKNKKILLDRNSKLKNELIIRPTSEAIIWNSLKKWINSYRDLPRLLNQWSNIIRWEMRPRFLLRNSEFILQEGHTVHSSKQEALSHSIKILNLYKYFIEKILSIPVIKGKKTPKEKFAGANTTYCLESVLLDGKALQIATSHFLGQNFSKSFDVKYFNKNGIYERPWGTSYGISTRLIGALVFTHSDKYGLILPPKIAPIQVVIISIIKKIEDNKILEKLVKKILVCLKKKKIRFFYDNRKRYNPGWKFNEYDIKGVPLRITIGKNEIQKGLIEIFRRDNRKRKHIKIRNIKNKITYFLKNIQKNIFLKALFLKNKFTKTIDDYKKFKQIFNSNGGLIYSHWDGRKESENKIKEDTSASIICIPSKSKTKSNFGHCIYSNNLSKQRVIFAKCY</sequence>
<dbReference type="InterPro" id="IPR004154">
    <property type="entry name" value="Anticodon-bd"/>
</dbReference>
<dbReference type="SMART" id="SM00946">
    <property type="entry name" value="ProRS-C_1"/>
    <property type="match status" value="1"/>
</dbReference>
<dbReference type="Pfam" id="PF03129">
    <property type="entry name" value="HGTP_anticodon"/>
    <property type="match status" value="1"/>
</dbReference>
<keyword evidence="1 7" id="KW-0963">Cytoplasm</keyword>
<protein>
    <recommendedName>
        <fullName evidence="7">Proline--tRNA ligase</fullName>
        <ecNumber evidence="7">6.1.1.15</ecNumber>
    </recommendedName>
    <alternativeName>
        <fullName evidence="7">Prolyl-tRNA synthetase</fullName>
        <shortName evidence="7">ProRS</shortName>
    </alternativeName>
</protein>
<dbReference type="GO" id="GO:0005737">
    <property type="term" value="C:cytoplasm"/>
    <property type="evidence" value="ECO:0007669"/>
    <property type="project" value="UniProtKB-SubCell"/>
</dbReference>
<proteinExistence type="inferred from homology"/>
<evidence type="ECO:0000313" key="9">
    <source>
        <dbReference type="EMBL" id="AXN02590.1"/>
    </source>
</evidence>
<dbReference type="InterPro" id="IPR004499">
    <property type="entry name" value="Pro-tRNA-ligase_IIa_arc-type"/>
</dbReference>
<keyword evidence="6 7" id="KW-0030">Aminoacyl-tRNA synthetase</keyword>
<dbReference type="Pfam" id="PF09180">
    <property type="entry name" value="ProRS-C_1"/>
    <property type="match status" value="1"/>
</dbReference>
<dbReference type="HAMAP" id="MF_01571">
    <property type="entry name" value="Pro_tRNA_synth_type3"/>
    <property type="match status" value="1"/>
</dbReference>
<accession>A0A346E0T5</accession>
<dbReference type="GO" id="GO:0004827">
    <property type="term" value="F:proline-tRNA ligase activity"/>
    <property type="evidence" value="ECO:0007669"/>
    <property type="project" value="UniProtKB-UniRule"/>
</dbReference>
<dbReference type="InterPro" id="IPR006195">
    <property type="entry name" value="aa-tRNA-synth_II"/>
</dbReference>
<dbReference type="InterPro" id="IPR045864">
    <property type="entry name" value="aa-tRNA-synth_II/BPL/LPL"/>
</dbReference>
<dbReference type="NCBIfam" id="TIGR00408">
    <property type="entry name" value="proS_fam_I"/>
    <property type="match status" value="1"/>
</dbReference>
<dbReference type="Gene3D" id="3.30.930.10">
    <property type="entry name" value="Bira Bifunctional Protein, Domain 2"/>
    <property type="match status" value="1"/>
</dbReference>
<dbReference type="InterPro" id="IPR016061">
    <property type="entry name" value="Pro-tRNA_ligase_II_C"/>
</dbReference>
<comment type="subunit">
    <text evidence="7">Homodimer.</text>
</comment>
<dbReference type="Pfam" id="PF00587">
    <property type="entry name" value="tRNA-synt_2b"/>
    <property type="match status" value="1"/>
</dbReference>
<comment type="domain">
    <text evidence="7">Consists of three domains: the N-terminal catalytic domain, the anticodon-binding domain and the C-terminal extension.</text>
</comment>
<evidence type="ECO:0000256" key="2">
    <source>
        <dbReference type="ARBA" id="ARBA00022598"/>
    </source>
</evidence>
<dbReference type="AlphaFoldDB" id="A0A346E0T5"/>
<keyword evidence="2 7" id="KW-0436">Ligase</keyword>
<dbReference type="PANTHER" id="PTHR43382:SF2">
    <property type="entry name" value="BIFUNCTIONAL GLUTAMATE_PROLINE--TRNA LIGASE"/>
    <property type="match status" value="1"/>
</dbReference>
<dbReference type="SUPFAM" id="SSF55681">
    <property type="entry name" value="Class II aaRS and biotin synthetases"/>
    <property type="match status" value="1"/>
</dbReference>
<dbReference type="InterPro" id="IPR017449">
    <property type="entry name" value="Pro-tRNA_synth_II"/>
</dbReference>
<evidence type="ECO:0000256" key="3">
    <source>
        <dbReference type="ARBA" id="ARBA00022741"/>
    </source>
</evidence>
<evidence type="ECO:0000256" key="5">
    <source>
        <dbReference type="ARBA" id="ARBA00022917"/>
    </source>
</evidence>
<dbReference type="PANTHER" id="PTHR43382">
    <property type="entry name" value="PROLYL-TRNA SYNTHETASE"/>
    <property type="match status" value="1"/>
</dbReference>
<evidence type="ECO:0000256" key="1">
    <source>
        <dbReference type="ARBA" id="ARBA00022490"/>
    </source>
</evidence>
<dbReference type="Gene3D" id="3.30.110.30">
    <property type="entry name" value="C-terminal domain of ProRS"/>
    <property type="match status" value="1"/>
</dbReference>
<comment type="catalytic activity">
    <reaction evidence="7">
        <text>tRNA(Pro) + L-proline + ATP = L-prolyl-tRNA(Pro) + AMP + diphosphate</text>
        <dbReference type="Rhea" id="RHEA:14305"/>
        <dbReference type="Rhea" id="RHEA-COMP:9700"/>
        <dbReference type="Rhea" id="RHEA-COMP:9702"/>
        <dbReference type="ChEBI" id="CHEBI:30616"/>
        <dbReference type="ChEBI" id="CHEBI:33019"/>
        <dbReference type="ChEBI" id="CHEBI:60039"/>
        <dbReference type="ChEBI" id="CHEBI:78442"/>
        <dbReference type="ChEBI" id="CHEBI:78532"/>
        <dbReference type="ChEBI" id="CHEBI:456215"/>
        <dbReference type="EC" id="6.1.1.15"/>
    </reaction>
</comment>
<name>A0A346E0T5_9FLAO</name>
<dbReference type="Proteomes" id="UP000257017">
    <property type="component" value="Chromosome"/>
</dbReference>
<evidence type="ECO:0000256" key="6">
    <source>
        <dbReference type="ARBA" id="ARBA00023146"/>
    </source>
</evidence>
<dbReference type="InterPro" id="IPR002314">
    <property type="entry name" value="aa-tRNA-synt_IIb"/>
</dbReference>
<gene>
    <name evidence="7" type="primary">proS</name>
    <name evidence="9" type="ORF">C9I73_041</name>
</gene>
<dbReference type="Gene3D" id="3.40.50.800">
    <property type="entry name" value="Anticodon-binding domain"/>
    <property type="match status" value="1"/>
</dbReference>
<keyword evidence="4 7" id="KW-0067">ATP-binding</keyword>
<feature type="domain" description="Aminoacyl-transfer RNA synthetases class-II family profile" evidence="8">
    <location>
        <begin position="42"/>
        <end position="295"/>
    </location>
</feature>
<dbReference type="InterPro" id="IPR036621">
    <property type="entry name" value="Anticodon-bd_dom_sf"/>
</dbReference>
<comment type="function">
    <text evidence="7">Catalyzes the attachment of proline to tRNA(Pro) in a two-step reaction: proline is first activated by ATP to form Pro-AMP and then transferred to the acceptor end of tRNA(Pro).</text>
</comment>
<evidence type="ECO:0000256" key="4">
    <source>
        <dbReference type="ARBA" id="ARBA00022840"/>
    </source>
</evidence>
<dbReference type="GO" id="GO:0005524">
    <property type="term" value="F:ATP binding"/>
    <property type="evidence" value="ECO:0007669"/>
    <property type="project" value="UniProtKB-UniRule"/>
</dbReference>
<dbReference type="EMBL" id="CP028359">
    <property type="protein sequence ID" value="AXN02590.1"/>
    <property type="molecule type" value="Genomic_DNA"/>
</dbReference>
<organism evidence="9 10">
    <name type="scientific">Candidatus Karelsulcia muelleri</name>
    <dbReference type="NCBI Taxonomy" id="336810"/>
    <lineage>
        <taxon>Bacteria</taxon>
        <taxon>Pseudomonadati</taxon>
        <taxon>Bacteroidota</taxon>
        <taxon>Flavobacteriia</taxon>
        <taxon>Flavobacteriales</taxon>
        <taxon>Candidatus Karelsulcia</taxon>
    </lineage>
</organism>
<dbReference type="SUPFAM" id="SSF52954">
    <property type="entry name" value="Class II aaRS ABD-related"/>
    <property type="match status" value="1"/>
</dbReference>
<dbReference type="PROSITE" id="PS50862">
    <property type="entry name" value="AA_TRNA_LIGASE_II"/>
    <property type="match status" value="1"/>
</dbReference>
<dbReference type="EC" id="6.1.1.15" evidence="7"/>
<keyword evidence="5 7" id="KW-0648">Protein biosynthesis</keyword>
<keyword evidence="3 7" id="KW-0547">Nucleotide-binding</keyword>
<dbReference type="GO" id="GO:0006433">
    <property type="term" value="P:prolyl-tRNA aminoacylation"/>
    <property type="evidence" value="ECO:0007669"/>
    <property type="project" value="UniProtKB-UniRule"/>
</dbReference>
<dbReference type="SUPFAM" id="SSF64586">
    <property type="entry name" value="C-terminal domain of ProRS"/>
    <property type="match status" value="1"/>
</dbReference>
<comment type="similarity">
    <text evidence="7">Belongs to the class-II aminoacyl-tRNA synthetase family. ProS type 3 subfamily.</text>
</comment>